<organism evidence="3 4">
    <name type="scientific">Cucumis melo var. makuwa</name>
    <name type="common">Oriental melon</name>
    <dbReference type="NCBI Taxonomy" id="1194695"/>
    <lineage>
        <taxon>Eukaryota</taxon>
        <taxon>Viridiplantae</taxon>
        <taxon>Streptophyta</taxon>
        <taxon>Embryophyta</taxon>
        <taxon>Tracheophyta</taxon>
        <taxon>Spermatophyta</taxon>
        <taxon>Magnoliopsida</taxon>
        <taxon>eudicotyledons</taxon>
        <taxon>Gunneridae</taxon>
        <taxon>Pentapetalae</taxon>
        <taxon>rosids</taxon>
        <taxon>fabids</taxon>
        <taxon>Cucurbitales</taxon>
        <taxon>Cucurbitaceae</taxon>
        <taxon>Benincaseae</taxon>
        <taxon>Cucumis</taxon>
    </lineage>
</organism>
<feature type="domain" description="DUF4218" evidence="2">
    <location>
        <begin position="2"/>
        <end position="52"/>
    </location>
</feature>
<dbReference type="InterPro" id="IPR025452">
    <property type="entry name" value="DUF4218"/>
</dbReference>
<accession>A0A5A7SQC8</accession>
<evidence type="ECO:0000313" key="4">
    <source>
        <dbReference type="Proteomes" id="UP000321393"/>
    </source>
</evidence>
<evidence type="ECO:0000313" key="3">
    <source>
        <dbReference type="EMBL" id="KAA0032748.1"/>
    </source>
</evidence>
<reference evidence="3 4" key="1">
    <citation type="submission" date="2019-08" db="EMBL/GenBank/DDBJ databases">
        <title>Draft genome sequences of two oriental melons (Cucumis melo L. var makuwa).</title>
        <authorList>
            <person name="Kwon S.-Y."/>
        </authorList>
    </citation>
    <scope>NUCLEOTIDE SEQUENCE [LARGE SCALE GENOMIC DNA]</scope>
    <source>
        <strain evidence="4">cv. SW 3</strain>
        <tissue evidence="3">Leaf</tissue>
    </source>
</reference>
<comment type="caution">
    <text evidence="3">The sequence shown here is derived from an EMBL/GenBank/DDBJ whole genome shotgun (WGS) entry which is preliminary data.</text>
</comment>
<feature type="compositionally biased region" description="Acidic residues" evidence="1">
    <location>
        <begin position="194"/>
        <end position="207"/>
    </location>
</feature>
<name>A0A5A7SQC8_CUCMM</name>
<evidence type="ECO:0000259" key="2">
    <source>
        <dbReference type="Pfam" id="PF13960"/>
    </source>
</evidence>
<gene>
    <name evidence="3" type="ORF">E6C27_scaffold853G00910</name>
</gene>
<dbReference type="Pfam" id="PF13960">
    <property type="entry name" value="DUF4218"/>
    <property type="match status" value="1"/>
</dbReference>
<dbReference type="AlphaFoldDB" id="A0A5A7SQC8"/>
<dbReference type="OrthoDB" id="1878503at2759"/>
<feature type="region of interest" description="Disordered" evidence="1">
    <location>
        <begin position="193"/>
        <end position="273"/>
    </location>
</feature>
<feature type="compositionally biased region" description="Low complexity" evidence="1">
    <location>
        <begin position="208"/>
        <end position="263"/>
    </location>
</feature>
<dbReference type="EMBL" id="SSTE01021224">
    <property type="protein sequence ID" value="KAA0032748.1"/>
    <property type="molecule type" value="Genomic_DNA"/>
</dbReference>
<sequence length="503" mass="58041">MQDDIVLILCKLEKIFPPAFSDVMVHLAVHLPWEARIVGPIGYSWIYPIERFNRGDRNDEDIDDEEINNSGLSIFSQHIRWLGGVVFRQLTPDELEKSHYWLHELAKHREHMRILESSNGNGDLYKRQQLRIPYLVQRKEIESNELEGTSDETLSTCYPRAEHNLDSQTFNREDIEPSIIGDQEDIIAQSNEEASTDEALVDEEDFDSNNSSDEMSSRNFGSRNRSRSSSNMNEPSNSNQNSIGEQEVVSIDSDIQSSSTKTKGQGATRRVGLEKYVQENGPSRIRIDFEDRKPIYVSKEVKREIVDGLSNYFILDVNEPLVQDYLEHEMSVLYRDFRCSLHKSYKKYDSPAKARKHRHKRVAWTQIGVVYVIDANEKTLRVDLKQILRHNLNFHSPIEKKEGKEVSEIVLFQLTHSNEKNGWVNEAKEKYDEMVELKTTSSQEGSEPLLEREICEQVLGKRSRHVKGKGCGPRPKNVINETIQHNTKEANAQIAHFQSIVES</sequence>
<dbReference type="PANTHER" id="PTHR48258">
    <property type="entry name" value="DUF4218 DOMAIN-CONTAINING PROTEIN-RELATED"/>
    <property type="match status" value="1"/>
</dbReference>
<proteinExistence type="predicted"/>
<dbReference type="PANTHER" id="PTHR48258:SF6">
    <property type="entry name" value="LEUCINE-RICH REPEAT DOMAIN, L DOMAIN-CONTAINING PROTEIN"/>
    <property type="match status" value="1"/>
</dbReference>
<evidence type="ECO:0000256" key="1">
    <source>
        <dbReference type="SAM" id="MobiDB-lite"/>
    </source>
</evidence>
<protein>
    <recommendedName>
        <fullName evidence="2">DUF4218 domain-containing protein</fullName>
    </recommendedName>
</protein>
<dbReference type="Proteomes" id="UP000321393">
    <property type="component" value="Unassembled WGS sequence"/>
</dbReference>